<feature type="compositionally biased region" description="Basic and acidic residues" evidence="3">
    <location>
        <begin position="26"/>
        <end position="35"/>
    </location>
</feature>
<reference evidence="5" key="1">
    <citation type="journal article" date="2023" name="Mol. Phylogenet. Evol.">
        <title>Genome-scale phylogeny and comparative genomics of the fungal order Sordariales.</title>
        <authorList>
            <person name="Hensen N."/>
            <person name="Bonometti L."/>
            <person name="Westerberg I."/>
            <person name="Brannstrom I.O."/>
            <person name="Guillou S."/>
            <person name="Cros-Aarteil S."/>
            <person name="Calhoun S."/>
            <person name="Haridas S."/>
            <person name="Kuo A."/>
            <person name="Mondo S."/>
            <person name="Pangilinan J."/>
            <person name="Riley R."/>
            <person name="LaButti K."/>
            <person name="Andreopoulos B."/>
            <person name="Lipzen A."/>
            <person name="Chen C."/>
            <person name="Yan M."/>
            <person name="Daum C."/>
            <person name="Ng V."/>
            <person name="Clum A."/>
            <person name="Steindorff A."/>
            <person name="Ohm R.A."/>
            <person name="Martin F."/>
            <person name="Silar P."/>
            <person name="Natvig D.O."/>
            <person name="Lalanne C."/>
            <person name="Gautier V."/>
            <person name="Ament-Velasquez S.L."/>
            <person name="Kruys A."/>
            <person name="Hutchinson M.I."/>
            <person name="Powell A.J."/>
            <person name="Barry K."/>
            <person name="Miller A.N."/>
            <person name="Grigoriev I.V."/>
            <person name="Debuchy R."/>
            <person name="Gladieux P."/>
            <person name="Hiltunen Thoren M."/>
            <person name="Johannesson H."/>
        </authorList>
    </citation>
    <scope>NUCLEOTIDE SEQUENCE</scope>
    <source>
        <strain evidence="5">CBS 333.67</strain>
    </source>
</reference>
<evidence type="ECO:0000313" key="5">
    <source>
        <dbReference type="EMBL" id="KAK3308629.1"/>
    </source>
</evidence>
<dbReference type="InterPro" id="IPR028124">
    <property type="entry name" value="SMAP_dom"/>
</dbReference>
<evidence type="ECO:0000256" key="1">
    <source>
        <dbReference type="ARBA" id="ARBA00006502"/>
    </source>
</evidence>
<evidence type="ECO:0000256" key="2">
    <source>
        <dbReference type="ARBA" id="ARBA00016161"/>
    </source>
</evidence>
<dbReference type="PANTHER" id="PTHR22175:SF0">
    <property type="entry name" value="SMALL ACIDIC PROTEIN"/>
    <property type="match status" value="1"/>
</dbReference>
<feature type="compositionally biased region" description="Basic residues" evidence="3">
    <location>
        <begin position="64"/>
        <end position="75"/>
    </location>
</feature>
<accession>A0AAJ0M4K8</accession>
<evidence type="ECO:0000313" key="6">
    <source>
        <dbReference type="Proteomes" id="UP001273166"/>
    </source>
</evidence>
<feature type="compositionally biased region" description="Basic and acidic residues" evidence="3">
    <location>
        <begin position="1"/>
        <end position="14"/>
    </location>
</feature>
<evidence type="ECO:0000256" key="3">
    <source>
        <dbReference type="SAM" id="MobiDB-lite"/>
    </source>
</evidence>
<name>A0AAJ0M4K8_9PEZI</name>
<organism evidence="5 6">
    <name type="scientific">Chaetomium strumarium</name>
    <dbReference type="NCBI Taxonomy" id="1170767"/>
    <lineage>
        <taxon>Eukaryota</taxon>
        <taxon>Fungi</taxon>
        <taxon>Dikarya</taxon>
        <taxon>Ascomycota</taxon>
        <taxon>Pezizomycotina</taxon>
        <taxon>Sordariomycetes</taxon>
        <taxon>Sordariomycetidae</taxon>
        <taxon>Sordariales</taxon>
        <taxon>Chaetomiaceae</taxon>
        <taxon>Chaetomium</taxon>
    </lineage>
</organism>
<protein>
    <recommendedName>
        <fullName evidence="2">Small acidic protein</fullName>
    </recommendedName>
</protein>
<comment type="similarity">
    <text evidence="1">Belongs to the SMAP family.</text>
</comment>
<dbReference type="InterPro" id="IPR026714">
    <property type="entry name" value="SMAP"/>
</dbReference>
<feature type="compositionally biased region" description="Basic residues" evidence="3">
    <location>
        <begin position="196"/>
        <end position="205"/>
    </location>
</feature>
<dbReference type="RefSeq" id="XP_062724409.1">
    <property type="nucleotide sequence ID" value="XM_062861528.1"/>
</dbReference>
<dbReference type="PANTHER" id="PTHR22175">
    <property type="entry name" value="SMALL ACIDIC PROTEIN-RELATED"/>
    <property type="match status" value="1"/>
</dbReference>
<feature type="domain" description="Small acidic protein-like" evidence="4">
    <location>
        <begin position="294"/>
        <end position="369"/>
    </location>
</feature>
<gene>
    <name evidence="5" type="ORF">B0T15DRAFT_113323</name>
</gene>
<evidence type="ECO:0000259" key="4">
    <source>
        <dbReference type="Pfam" id="PF15477"/>
    </source>
</evidence>
<comment type="caution">
    <text evidence="5">The sequence shown here is derived from an EMBL/GenBank/DDBJ whole genome shotgun (WGS) entry which is preliminary data.</text>
</comment>
<dbReference type="Pfam" id="PF15477">
    <property type="entry name" value="SMAP"/>
    <property type="match status" value="1"/>
</dbReference>
<proteinExistence type="inferred from homology"/>
<feature type="compositionally biased region" description="Basic and acidic residues" evidence="3">
    <location>
        <begin position="223"/>
        <end position="238"/>
    </location>
</feature>
<reference evidence="5" key="2">
    <citation type="submission" date="2023-06" db="EMBL/GenBank/DDBJ databases">
        <authorList>
            <consortium name="Lawrence Berkeley National Laboratory"/>
            <person name="Mondo S.J."/>
            <person name="Hensen N."/>
            <person name="Bonometti L."/>
            <person name="Westerberg I."/>
            <person name="Brannstrom I.O."/>
            <person name="Guillou S."/>
            <person name="Cros-Aarteil S."/>
            <person name="Calhoun S."/>
            <person name="Haridas S."/>
            <person name="Kuo A."/>
            <person name="Pangilinan J."/>
            <person name="Riley R."/>
            <person name="Labutti K."/>
            <person name="Andreopoulos B."/>
            <person name="Lipzen A."/>
            <person name="Chen C."/>
            <person name="Yanf M."/>
            <person name="Daum C."/>
            <person name="Ng V."/>
            <person name="Clum A."/>
            <person name="Steindorff A."/>
            <person name="Ohm R."/>
            <person name="Martin F."/>
            <person name="Silar P."/>
            <person name="Natvig D."/>
            <person name="Lalanne C."/>
            <person name="Gautier V."/>
            <person name="Ament-Velasquez S.L."/>
            <person name="Kruys A."/>
            <person name="Hutchinson M.I."/>
            <person name="Powell A.J."/>
            <person name="Barry K."/>
            <person name="Miller A.N."/>
            <person name="Grigoriev I.V."/>
            <person name="Debuchy R."/>
            <person name="Gladieux P."/>
            <person name="Thoren M.H."/>
            <person name="Johannesson H."/>
        </authorList>
    </citation>
    <scope>NUCLEOTIDE SEQUENCE</scope>
    <source>
        <strain evidence="5">CBS 333.67</strain>
    </source>
</reference>
<feature type="compositionally biased region" description="Low complexity" evidence="3">
    <location>
        <begin position="318"/>
        <end position="331"/>
    </location>
</feature>
<feature type="compositionally biased region" description="Basic and acidic residues" evidence="3">
    <location>
        <begin position="48"/>
        <end position="63"/>
    </location>
</feature>
<keyword evidence="6" id="KW-1185">Reference proteome</keyword>
<sequence length="370" mass="40959">MGEKSKKKALEPKNDAAALEGAADTSMKEKIKKSNADQSTLPESETVEVPRPKEEHKDDDKKSKKEKKKHGKRKREATDLPAETETTSEVKGVTEAEQAEPPKKKKKAGSPDADDKAEKKKRKKDKDKKKTKDQASGKETQVSGGKDEQDIAKTDQTDNRGKYDDKVKKETESKEVDMAEATDAPPSEVKEERPWQKARREKRERKKAEKAEKKLKRKGKNGNAEREVDEEERRMREEKKRRKEAKYGPRGKGKKGKKSKASGGSEDVPKQDAPAPASTSAPSAAPDANLSERWNVQQLDGGAKRQDKFMRLLGGKKQGTTNATAGTGQAKDGARKRLDIGQVSQELEKQFNAGVQMKFGTGGQRRGLGA</sequence>
<dbReference type="GeneID" id="87880357"/>
<dbReference type="AlphaFoldDB" id="A0AAJ0M4K8"/>
<feature type="compositionally biased region" description="Basic residues" evidence="3">
    <location>
        <begin position="239"/>
        <end position="260"/>
    </location>
</feature>
<feature type="compositionally biased region" description="Low complexity" evidence="3">
    <location>
        <begin position="272"/>
        <end position="288"/>
    </location>
</feature>
<feature type="compositionally biased region" description="Basic and acidic residues" evidence="3">
    <location>
        <begin position="145"/>
        <end position="177"/>
    </location>
</feature>
<dbReference type="Proteomes" id="UP001273166">
    <property type="component" value="Unassembled WGS sequence"/>
</dbReference>
<dbReference type="EMBL" id="JAUDZG010000002">
    <property type="protein sequence ID" value="KAK3308629.1"/>
    <property type="molecule type" value="Genomic_DNA"/>
</dbReference>
<feature type="region of interest" description="Disordered" evidence="3">
    <location>
        <begin position="1"/>
        <end position="336"/>
    </location>
</feature>